<proteinExistence type="predicted"/>
<dbReference type="OrthoDB" id="3473305at2759"/>
<reference evidence="3" key="1">
    <citation type="journal article" date="2021" name="Nat. Commun.">
        <title>Genetic determinants of endophytism in the Arabidopsis root mycobiome.</title>
        <authorList>
            <person name="Mesny F."/>
            <person name="Miyauchi S."/>
            <person name="Thiergart T."/>
            <person name="Pickel B."/>
            <person name="Atanasova L."/>
            <person name="Karlsson M."/>
            <person name="Huettel B."/>
            <person name="Barry K.W."/>
            <person name="Haridas S."/>
            <person name="Chen C."/>
            <person name="Bauer D."/>
            <person name="Andreopoulos W."/>
            <person name="Pangilinan J."/>
            <person name="LaButti K."/>
            <person name="Riley R."/>
            <person name="Lipzen A."/>
            <person name="Clum A."/>
            <person name="Drula E."/>
            <person name="Henrissat B."/>
            <person name="Kohler A."/>
            <person name="Grigoriev I.V."/>
            <person name="Martin F.M."/>
            <person name="Hacquard S."/>
        </authorList>
    </citation>
    <scope>NUCLEOTIDE SEQUENCE</scope>
    <source>
        <strain evidence="3">MPI-CAGE-CH-0230</strain>
    </source>
</reference>
<dbReference type="GeneID" id="70188008"/>
<sequence>MTALSVFNYFPQLPVELRLRVWELALPTQRFITLHLVDFAVQETPEKKRDTNDDGGAETTEGASQQKRWKPGSRRDIQATRDVEAPCGPNSQASEYFYTLHLPKPMDSSVLFRVSKEAAAVAAARYRLALRYRPTQSHSEGQAACRSAVLPLDPKTDTVYITLCDIGTGDQSTALLSFLWDCLVYDPRGLGLAHLAIPITTGHEYPNGLRRRQ</sequence>
<dbReference type="Pfam" id="PF20150">
    <property type="entry name" value="2EXR"/>
    <property type="match status" value="1"/>
</dbReference>
<dbReference type="RefSeq" id="XP_046016130.1">
    <property type="nucleotide sequence ID" value="XM_046158462.1"/>
</dbReference>
<evidence type="ECO:0000313" key="4">
    <source>
        <dbReference type="Proteomes" id="UP000756346"/>
    </source>
</evidence>
<dbReference type="EMBL" id="JAGTJQ010000003">
    <property type="protein sequence ID" value="KAH7036037.1"/>
    <property type="molecule type" value="Genomic_DNA"/>
</dbReference>
<gene>
    <name evidence="3" type="ORF">B0I36DRAFT_361339</name>
</gene>
<dbReference type="InterPro" id="IPR045518">
    <property type="entry name" value="2EXR"/>
</dbReference>
<accession>A0A9P8YD29</accession>
<comment type="caution">
    <text evidence="3">The sequence shown here is derived from an EMBL/GenBank/DDBJ whole genome shotgun (WGS) entry which is preliminary data.</text>
</comment>
<feature type="domain" description="2EXR" evidence="2">
    <location>
        <begin position="7"/>
        <end position="159"/>
    </location>
</feature>
<evidence type="ECO:0000259" key="2">
    <source>
        <dbReference type="Pfam" id="PF20150"/>
    </source>
</evidence>
<dbReference type="PANTHER" id="PTHR35910">
    <property type="entry name" value="2EXR DOMAIN-CONTAINING PROTEIN"/>
    <property type="match status" value="1"/>
</dbReference>
<feature type="region of interest" description="Disordered" evidence="1">
    <location>
        <begin position="45"/>
        <end position="75"/>
    </location>
</feature>
<keyword evidence="4" id="KW-1185">Reference proteome</keyword>
<evidence type="ECO:0000256" key="1">
    <source>
        <dbReference type="SAM" id="MobiDB-lite"/>
    </source>
</evidence>
<organism evidence="3 4">
    <name type="scientific">Microdochium trichocladiopsis</name>
    <dbReference type="NCBI Taxonomy" id="1682393"/>
    <lineage>
        <taxon>Eukaryota</taxon>
        <taxon>Fungi</taxon>
        <taxon>Dikarya</taxon>
        <taxon>Ascomycota</taxon>
        <taxon>Pezizomycotina</taxon>
        <taxon>Sordariomycetes</taxon>
        <taxon>Xylariomycetidae</taxon>
        <taxon>Xylariales</taxon>
        <taxon>Microdochiaceae</taxon>
        <taxon>Microdochium</taxon>
    </lineage>
</organism>
<name>A0A9P8YD29_9PEZI</name>
<dbReference type="AlphaFoldDB" id="A0A9P8YD29"/>
<protein>
    <recommendedName>
        <fullName evidence="2">2EXR domain-containing protein</fullName>
    </recommendedName>
</protein>
<dbReference type="PANTHER" id="PTHR35910:SF1">
    <property type="entry name" value="2EXR DOMAIN-CONTAINING PROTEIN"/>
    <property type="match status" value="1"/>
</dbReference>
<dbReference type="Proteomes" id="UP000756346">
    <property type="component" value="Unassembled WGS sequence"/>
</dbReference>
<evidence type="ECO:0000313" key="3">
    <source>
        <dbReference type="EMBL" id="KAH7036037.1"/>
    </source>
</evidence>